<dbReference type="PATRIC" id="fig|453.4.peg.673"/>
<evidence type="ECO:0000313" key="1">
    <source>
        <dbReference type="EMBL" id="KTD03007.1"/>
    </source>
</evidence>
<name>A0A0W0U5H5_9GAMM</name>
<evidence type="ECO:0000313" key="3">
    <source>
        <dbReference type="Proteomes" id="UP000054698"/>
    </source>
</evidence>
<sequence>MPDNEQNSEIDFSELGAEVQSRVISDYEDNPLGSVEDVYQLWWHWADFELAVITPTIEPISPPVILNPEPLPDSSELEFVYPIYDHGFKLVTSKAQEMYSAGMSMCKLFYTIEKMIYLLVERLKTGGIDAETEVQVAFAGHELAQRKAFESVINLNFNVVVTNFDPGLWGERYLQIVKRLADKGYGYPTEAPRASFRQSHGSARVTPR</sequence>
<dbReference type="AlphaFoldDB" id="A0A0W0U5H5"/>
<reference evidence="1 3" key="1">
    <citation type="submission" date="2015-11" db="EMBL/GenBank/DDBJ databases">
        <title>Genomic analysis of 38 Legionella species identifies large and diverse effector repertoires.</title>
        <authorList>
            <person name="Burstein D."/>
            <person name="Amaro F."/>
            <person name="Zusman T."/>
            <person name="Lifshitz Z."/>
            <person name="Cohen O."/>
            <person name="Gilbert J.A."/>
            <person name="Pupko T."/>
            <person name="Shuman H.A."/>
            <person name="Segal G."/>
        </authorList>
    </citation>
    <scope>NUCLEOTIDE SEQUENCE [LARGE SCALE GENOMIC DNA]</scope>
    <source>
        <strain evidence="1 3">WO-44C</strain>
    </source>
</reference>
<evidence type="ECO:0000313" key="4">
    <source>
        <dbReference type="Proteomes" id="UP000251942"/>
    </source>
</evidence>
<gene>
    <name evidence="1" type="ORF">Lfee_0623</name>
    <name evidence="2" type="ORF">NCTC12022_03102</name>
</gene>
<dbReference type="Proteomes" id="UP000251942">
    <property type="component" value="Unassembled WGS sequence"/>
</dbReference>
<dbReference type="RefSeq" id="WP_058443838.1">
    <property type="nucleotide sequence ID" value="NZ_CAAAHT010000024.1"/>
</dbReference>
<accession>A0A0W0U5H5</accession>
<keyword evidence="3" id="KW-1185">Reference proteome</keyword>
<dbReference type="Proteomes" id="UP000054698">
    <property type="component" value="Unassembled WGS sequence"/>
</dbReference>
<dbReference type="OrthoDB" id="5645946at2"/>
<organism evidence="1 3">
    <name type="scientific">Legionella feeleii</name>
    <dbReference type="NCBI Taxonomy" id="453"/>
    <lineage>
        <taxon>Bacteria</taxon>
        <taxon>Pseudomonadati</taxon>
        <taxon>Pseudomonadota</taxon>
        <taxon>Gammaproteobacteria</taxon>
        <taxon>Legionellales</taxon>
        <taxon>Legionellaceae</taxon>
        <taxon>Legionella</taxon>
    </lineage>
</organism>
<dbReference type="EMBL" id="UASS01000038">
    <property type="protein sequence ID" value="SPX62344.1"/>
    <property type="molecule type" value="Genomic_DNA"/>
</dbReference>
<proteinExistence type="predicted"/>
<dbReference type="EMBL" id="LNYB01000018">
    <property type="protein sequence ID" value="KTD03007.1"/>
    <property type="molecule type" value="Genomic_DNA"/>
</dbReference>
<evidence type="ECO:0000313" key="2">
    <source>
        <dbReference type="EMBL" id="SPX62344.1"/>
    </source>
</evidence>
<protein>
    <submittedName>
        <fullName evidence="1">Virulence protein</fullName>
    </submittedName>
</protein>
<reference evidence="2 4" key="2">
    <citation type="submission" date="2018-06" db="EMBL/GenBank/DDBJ databases">
        <authorList>
            <consortium name="Pathogen Informatics"/>
            <person name="Doyle S."/>
        </authorList>
    </citation>
    <scope>NUCLEOTIDE SEQUENCE [LARGE SCALE GENOMIC DNA]</scope>
    <source>
        <strain evidence="2 4">NCTC12022</strain>
    </source>
</reference>
<dbReference type="STRING" id="453.Lfee_0623"/>